<dbReference type="AlphaFoldDB" id="B1J8V5"/>
<evidence type="ECO:0000313" key="1">
    <source>
        <dbReference type="EMBL" id="ACA73024.1"/>
    </source>
</evidence>
<dbReference type="InterPro" id="IPR025409">
    <property type="entry name" value="DUF4303"/>
</dbReference>
<protein>
    <recommendedName>
        <fullName evidence="2">DUF4303 domain-containing protein</fullName>
    </recommendedName>
</protein>
<sequence>MDCKDLKEKIKAATIAAINRMTNEFSGHEVCAFALYSDTDARTLAPSFNLKSNLEAMQSSDPDDAIYYKWAPAEWSHEAYAAELFDGISEELASLSDSVSPEQDFEAHCEGVFQMCVDVLDEVRATHLSGKIVVFAVSDMVRPDWECKWIAQLNSAEEAKKFEIWINDL</sequence>
<proteinExistence type="predicted"/>
<dbReference type="HOGENOM" id="CLU_123234_0_0_6"/>
<organism evidence="1">
    <name type="scientific">Pseudomonas putida (strain W619)</name>
    <dbReference type="NCBI Taxonomy" id="390235"/>
    <lineage>
        <taxon>Bacteria</taxon>
        <taxon>Pseudomonadati</taxon>
        <taxon>Pseudomonadota</taxon>
        <taxon>Gammaproteobacteria</taxon>
        <taxon>Pseudomonadales</taxon>
        <taxon>Pseudomonadaceae</taxon>
        <taxon>Pseudomonas</taxon>
    </lineage>
</organism>
<dbReference type="Pfam" id="PF14136">
    <property type="entry name" value="DUF4303"/>
    <property type="match status" value="1"/>
</dbReference>
<dbReference type="OrthoDB" id="2618657at2"/>
<dbReference type="KEGG" id="ppw:PputW619_2526"/>
<evidence type="ECO:0008006" key="2">
    <source>
        <dbReference type="Google" id="ProtNLM"/>
    </source>
</evidence>
<name>B1J8V5_PSEPW</name>
<dbReference type="eggNOG" id="ENOG50336Q6">
    <property type="taxonomic scope" value="Bacteria"/>
</dbReference>
<gene>
    <name evidence="1" type="ordered locus">PputW619_2526</name>
</gene>
<accession>B1J8V5</accession>
<dbReference type="EMBL" id="CP000949">
    <property type="protein sequence ID" value="ACA73024.1"/>
    <property type="molecule type" value="Genomic_DNA"/>
</dbReference>
<reference evidence="1" key="1">
    <citation type="submission" date="2008-02" db="EMBL/GenBank/DDBJ databases">
        <title>Complete sequence of Psuedomonas putida W619.</title>
        <authorList>
            <consortium name="US DOE Joint Genome Institute"/>
            <person name="Copeland A."/>
            <person name="Lucas S."/>
            <person name="Lapidus A."/>
            <person name="Barry K."/>
            <person name="Detter J.C."/>
            <person name="Glavina del Rio T."/>
            <person name="Dalin E."/>
            <person name="Tice H."/>
            <person name="Pitluck S."/>
            <person name="Chain P."/>
            <person name="Malfatti S."/>
            <person name="Shin M."/>
            <person name="Vergez L."/>
            <person name="Schmutz J."/>
            <person name="Larimer F."/>
            <person name="Land M."/>
            <person name="Hauser L."/>
            <person name="Kyrpides N."/>
            <person name="Kim E."/>
            <person name="Taghavi S."/>
            <person name="Vangronsveld D."/>
            <person name="van der Lelie D."/>
            <person name="Richardson P."/>
        </authorList>
    </citation>
    <scope>NUCLEOTIDE SEQUENCE</scope>
    <source>
        <strain evidence="1">W619</strain>
    </source>
</reference>